<sequence>MKREIPLAITFISGFLLIVALFIPHKPFGTLQETFNDWYIIVSGFTMILGIDSLLLHNWNKVKRRKSDWPYALALIMSFFLTFLWGLYSIVYEPTHNPFAPTASFLKYFYKSIFVPLQATMFALLAFFIASAAYRAFRAREINSTLLLFSAALVMLGRVPEGEQAAPYVFGIIFLLFAVYFFIEASLLTAGFLKYLYIALGVLLLAAIYPVGKLLLAYLPKIADWIMNIPQLAAKRGILIGVALGGIAMSLRIIVGIERTYLK</sequence>
<feature type="transmembrane region" description="Helical" evidence="1">
    <location>
        <begin position="108"/>
        <end position="130"/>
    </location>
</feature>
<feature type="transmembrane region" description="Helical" evidence="1">
    <location>
        <begin position="142"/>
        <end position="159"/>
    </location>
</feature>
<dbReference type="EMBL" id="DRDR01000028">
    <property type="protein sequence ID" value="HDL59940.1"/>
    <property type="molecule type" value="Genomic_DNA"/>
</dbReference>
<feature type="transmembrane region" description="Helical" evidence="1">
    <location>
        <begin position="238"/>
        <end position="257"/>
    </location>
</feature>
<keyword evidence="1" id="KW-0472">Membrane</keyword>
<comment type="caution">
    <text evidence="2">The sequence shown here is derived from an EMBL/GenBank/DDBJ whole genome shotgun (WGS) entry which is preliminary data.</text>
</comment>
<feature type="transmembrane region" description="Helical" evidence="1">
    <location>
        <begin position="69"/>
        <end position="88"/>
    </location>
</feature>
<name>A0A7V0LUF4_UNCW3</name>
<feature type="transmembrane region" description="Helical" evidence="1">
    <location>
        <begin position="7"/>
        <end position="26"/>
    </location>
</feature>
<protein>
    <submittedName>
        <fullName evidence="2">Uncharacterized protein</fullName>
    </submittedName>
</protein>
<evidence type="ECO:0000313" key="2">
    <source>
        <dbReference type="EMBL" id="HDL59940.1"/>
    </source>
</evidence>
<dbReference type="Proteomes" id="UP000886381">
    <property type="component" value="Unassembled WGS sequence"/>
</dbReference>
<dbReference type="AlphaFoldDB" id="A0A7V0LUF4"/>
<gene>
    <name evidence="2" type="ORF">ENH14_00630</name>
</gene>
<keyword evidence="1" id="KW-1133">Transmembrane helix</keyword>
<accession>A0A7V0LUF4</accession>
<evidence type="ECO:0000256" key="1">
    <source>
        <dbReference type="SAM" id="Phobius"/>
    </source>
</evidence>
<feature type="transmembrane region" description="Helical" evidence="1">
    <location>
        <begin position="165"/>
        <end position="183"/>
    </location>
</feature>
<keyword evidence="1" id="KW-0812">Transmembrane</keyword>
<proteinExistence type="predicted"/>
<feature type="transmembrane region" description="Helical" evidence="1">
    <location>
        <begin position="195"/>
        <end position="218"/>
    </location>
</feature>
<reference evidence="2" key="1">
    <citation type="journal article" date="2020" name="mSystems">
        <title>Genome- and Community-Level Interaction Insights into Carbon Utilization and Element Cycling Functions of Hydrothermarchaeota in Hydrothermal Sediment.</title>
        <authorList>
            <person name="Zhou Z."/>
            <person name="Liu Y."/>
            <person name="Xu W."/>
            <person name="Pan J."/>
            <person name="Luo Z.H."/>
            <person name="Li M."/>
        </authorList>
    </citation>
    <scope>NUCLEOTIDE SEQUENCE [LARGE SCALE GENOMIC DNA]</scope>
    <source>
        <strain evidence="2">HyVt-28</strain>
    </source>
</reference>
<feature type="transmembrane region" description="Helical" evidence="1">
    <location>
        <begin position="38"/>
        <end position="57"/>
    </location>
</feature>
<organism evidence="2">
    <name type="scientific">candidate division WOR-3 bacterium</name>
    <dbReference type="NCBI Taxonomy" id="2052148"/>
    <lineage>
        <taxon>Bacteria</taxon>
        <taxon>Bacteria division WOR-3</taxon>
    </lineage>
</organism>